<dbReference type="OrthoDB" id="4454099at2759"/>
<sequence length="172" mass="18413">MKLHALISLLLASLAASLALPEVTNGVVDANNDATPAKGASEIFATSADVTTLEASGNDPATRICHTNNDCGLYALCINKRCVIGILPPELVNRDEETNLDTEGEPRHCNNINHWCPPHQFCYRGICVSIGALGVRTDEAINPETRCRMNMDCPPSQSCVGGECRSRIPPVA</sequence>
<evidence type="ECO:0000256" key="1">
    <source>
        <dbReference type="SAM" id="SignalP"/>
    </source>
</evidence>
<evidence type="ECO:0000313" key="2">
    <source>
        <dbReference type="EMBL" id="KAF7171698.1"/>
    </source>
</evidence>
<feature type="signal peptide" evidence="1">
    <location>
        <begin position="1"/>
        <end position="19"/>
    </location>
</feature>
<evidence type="ECO:0000313" key="3">
    <source>
        <dbReference type="Proteomes" id="UP000654922"/>
    </source>
</evidence>
<accession>A0A8H6QEV7</accession>
<dbReference type="Proteomes" id="UP000654922">
    <property type="component" value="Unassembled WGS sequence"/>
</dbReference>
<gene>
    <name evidence="2" type="ORF">CNMCM5623_004012</name>
</gene>
<dbReference type="PANTHER" id="PTHR36519">
    <property type="entry name" value="FIP (FUNGUS-INDUCED PROTEIN) RELATED-RELATED"/>
    <property type="match status" value="1"/>
</dbReference>
<organism evidence="2 3">
    <name type="scientific">Aspergillus felis</name>
    <dbReference type="NCBI Taxonomy" id="1287682"/>
    <lineage>
        <taxon>Eukaryota</taxon>
        <taxon>Fungi</taxon>
        <taxon>Dikarya</taxon>
        <taxon>Ascomycota</taxon>
        <taxon>Pezizomycotina</taxon>
        <taxon>Eurotiomycetes</taxon>
        <taxon>Eurotiomycetidae</taxon>
        <taxon>Eurotiales</taxon>
        <taxon>Aspergillaceae</taxon>
        <taxon>Aspergillus</taxon>
        <taxon>Aspergillus subgen. Fumigati</taxon>
    </lineage>
</organism>
<proteinExistence type="predicted"/>
<feature type="chain" id="PRO_5034150022" description="Dickkopf N-terminal cysteine-rich domain-containing protein" evidence="1">
    <location>
        <begin position="20"/>
        <end position="172"/>
    </location>
</feature>
<reference evidence="2" key="1">
    <citation type="submission" date="2020-06" db="EMBL/GenBank/DDBJ databases">
        <title>Draft genome sequences of strains closely related to Aspergillus parafelis and Aspergillus hiratsukae.</title>
        <authorList>
            <person name="Dos Santos R.A.C."/>
            <person name="Rivero-Menendez O."/>
            <person name="Steenwyk J.L."/>
            <person name="Mead M.E."/>
            <person name="Goldman G.H."/>
            <person name="Alastruey-Izquierdo A."/>
            <person name="Rokas A."/>
        </authorList>
    </citation>
    <scope>NUCLEOTIDE SEQUENCE</scope>
    <source>
        <strain evidence="2">CNM-CM5623</strain>
    </source>
</reference>
<keyword evidence="1" id="KW-0732">Signal</keyword>
<dbReference type="PANTHER" id="PTHR36519:SF9">
    <property type="entry name" value="EB DOMAIN-CONTAINING PROTEIN-RELATED"/>
    <property type="match status" value="1"/>
</dbReference>
<protein>
    <recommendedName>
        <fullName evidence="4">Dickkopf N-terminal cysteine-rich domain-containing protein</fullName>
    </recommendedName>
</protein>
<name>A0A8H6QEV7_9EURO</name>
<evidence type="ECO:0008006" key="4">
    <source>
        <dbReference type="Google" id="ProtNLM"/>
    </source>
</evidence>
<dbReference type="AlphaFoldDB" id="A0A8H6QEV7"/>
<dbReference type="EMBL" id="JACBAE010001171">
    <property type="protein sequence ID" value="KAF7171698.1"/>
    <property type="molecule type" value="Genomic_DNA"/>
</dbReference>
<comment type="caution">
    <text evidence="2">The sequence shown here is derived from an EMBL/GenBank/DDBJ whole genome shotgun (WGS) entry which is preliminary data.</text>
</comment>